<protein>
    <submittedName>
        <fullName evidence="3">Uncharacterized protein</fullName>
    </submittedName>
</protein>
<name>A0ABN9PGS6_9DINO</name>
<comment type="caution">
    <text evidence="3">The sequence shown here is derived from an EMBL/GenBank/DDBJ whole genome shotgun (WGS) entry which is preliminary data.</text>
</comment>
<dbReference type="Proteomes" id="UP001189429">
    <property type="component" value="Unassembled WGS sequence"/>
</dbReference>
<feature type="region of interest" description="Disordered" evidence="1">
    <location>
        <begin position="51"/>
        <end position="115"/>
    </location>
</feature>
<feature type="compositionally biased region" description="Low complexity" evidence="1">
    <location>
        <begin position="78"/>
        <end position="94"/>
    </location>
</feature>
<evidence type="ECO:0000313" key="4">
    <source>
        <dbReference type="Proteomes" id="UP001189429"/>
    </source>
</evidence>
<feature type="compositionally biased region" description="Basic residues" evidence="1">
    <location>
        <begin position="67"/>
        <end position="77"/>
    </location>
</feature>
<reference evidence="3" key="1">
    <citation type="submission" date="2023-10" db="EMBL/GenBank/DDBJ databases">
        <authorList>
            <person name="Chen Y."/>
            <person name="Shah S."/>
            <person name="Dougan E. K."/>
            <person name="Thang M."/>
            <person name="Chan C."/>
        </authorList>
    </citation>
    <scope>NUCLEOTIDE SEQUENCE [LARGE SCALE GENOMIC DNA]</scope>
</reference>
<keyword evidence="2" id="KW-0472">Membrane</keyword>
<keyword evidence="2" id="KW-0812">Transmembrane</keyword>
<evidence type="ECO:0000256" key="2">
    <source>
        <dbReference type="SAM" id="Phobius"/>
    </source>
</evidence>
<evidence type="ECO:0000256" key="1">
    <source>
        <dbReference type="SAM" id="MobiDB-lite"/>
    </source>
</evidence>
<gene>
    <name evidence="3" type="ORF">PCOR1329_LOCUS1937</name>
</gene>
<feature type="region of interest" description="Disordered" evidence="1">
    <location>
        <begin position="245"/>
        <end position="291"/>
    </location>
</feature>
<proteinExistence type="predicted"/>
<sequence length="439" mass="47071">MMVVAWMPRNKSQSCTAVDPSGRLQAIGLRGKTNPPTTPANGAQWGDQPWAHGVAEGDQHRGLGQAHRPRRRCRRLPPRLLARGQRLASAAARSTGRRGPARASSREVGVRKSPLASGPSLVLATGSLGAQLFWRGRPDGTSASCVGAAGIVPVYRARSRYMRTSRIWICHMGEIKRTWRAGVIAVVPPRRVPGHLGPPRGGVVRAPKDVAKGLFSGALEKLEAIKAEQAAHVARLTKKKRKGVSGEGVAAGSVAGATQDSTTASQDPKAKDRDKSVGFADSAPPSARSAGGHVLVPHRVVGAIVNIPGGDALYVASAYLHHSQGLSDLNLRLLSHVAAALEAPQMYWALVLEQDRKPPVRQPLCYAIKWLSLKFRMYVSLLDAPGPDAVRQDWLIISGGIMKFVLQYRALTAPTCTGLFVLSSMLLWLLLKPSPSRKL</sequence>
<keyword evidence="2" id="KW-1133">Transmembrane helix</keyword>
<evidence type="ECO:0000313" key="3">
    <source>
        <dbReference type="EMBL" id="CAK0790732.1"/>
    </source>
</evidence>
<keyword evidence="4" id="KW-1185">Reference proteome</keyword>
<dbReference type="EMBL" id="CAUYUJ010000473">
    <property type="protein sequence ID" value="CAK0790732.1"/>
    <property type="molecule type" value="Genomic_DNA"/>
</dbReference>
<feature type="compositionally biased region" description="Low complexity" evidence="1">
    <location>
        <begin position="247"/>
        <end position="257"/>
    </location>
</feature>
<organism evidence="3 4">
    <name type="scientific">Prorocentrum cordatum</name>
    <dbReference type="NCBI Taxonomy" id="2364126"/>
    <lineage>
        <taxon>Eukaryota</taxon>
        <taxon>Sar</taxon>
        <taxon>Alveolata</taxon>
        <taxon>Dinophyceae</taxon>
        <taxon>Prorocentrales</taxon>
        <taxon>Prorocentraceae</taxon>
        <taxon>Prorocentrum</taxon>
    </lineage>
</organism>
<feature type="transmembrane region" description="Helical" evidence="2">
    <location>
        <begin position="411"/>
        <end position="431"/>
    </location>
</feature>
<accession>A0ABN9PGS6</accession>